<protein>
    <submittedName>
        <fullName evidence="1">Uncharacterized protein</fullName>
    </submittedName>
</protein>
<dbReference type="AlphaFoldDB" id="M6UIM0"/>
<gene>
    <name evidence="1" type="ORF">LEP1GSC187_1770</name>
</gene>
<proteinExistence type="predicted"/>
<comment type="caution">
    <text evidence="1">The sequence shown here is derived from an EMBL/GenBank/DDBJ whole genome shotgun (WGS) entry which is preliminary data.</text>
</comment>
<organism evidence="1 2">
    <name type="scientific">Leptospira santarosai str. ZUN179</name>
    <dbReference type="NCBI Taxonomy" id="1049985"/>
    <lineage>
        <taxon>Bacteria</taxon>
        <taxon>Pseudomonadati</taxon>
        <taxon>Spirochaetota</taxon>
        <taxon>Spirochaetia</taxon>
        <taxon>Leptospirales</taxon>
        <taxon>Leptospiraceae</taxon>
        <taxon>Leptospira</taxon>
    </lineage>
</organism>
<evidence type="ECO:0000313" key="1">
    <source>
        <dbReference type="EMBL" id="EMO44967.1"/>
    </source>
</evidence>
<name>M6UIM0_9LEPT</name>
<dbReference type="EMBL" id="AHOQ02000032">
    <property type="protein sequence ID" value="EMO44967.1"/>
    <property type="molecule type" value="Genomic_DNA"/>
</dbReference>
<sequence>MSHRAFRPDVLFLAPFLYVRVHAISKIPYRVSQNLNQKNQAARIQRNAL</sequence>
<reference evidence="1 2" key="1">
    <citation type="submission" date="2013-01" db="EMBL/GenBank/DDBJ databases">
        <authorList>
            <person name="Harkins D.M."/>
            <person name="Durkin A.S."/>
            <person name="Brinkac L.M."/>
            <person name="Haft D.H."/>
            <person name="Selengut J.D."/>
            <person name="Sanka R."/>
            <person name="DePew J."/>
            <person name="Purushe J."/>
            <person name="Matthias M.A."/>
            <person name="Vinetz J.M."/>
            <person name="Sutton G.G."/>
            <person name="Nierman W.C."/>
            <person name="Fouts D.E."/>
        </authorList>
    </citation>
    <scope>NUCLEOTIDE SEQUENCE [LARGE SCALE GENOMIC DNA]</scope>
    <source>
        <strain evidence="1 2">ZUN179</strain>
    </source>
</reference>
<evidence type="ECO:0000313" key="2">
    <source>
        <dbReference type="Proteomes" id="UP000012160"/>
    </source>
</evidence>
<dbReference type="Proteomes" id="UP000012160">
    <property type="component" value="Unassembled WGS sequence"/>
</dbReference>
<accession>M6UIM0</accession>